<accession>A0ABT3H1X2</accession>
<reference evidence="2 3" key="1">
    <citation type="submission" date="2022-10" db="EMBL/GenBank/DDBJ databases">
        <title>Pararhodobacter sp. nov., isolated from marine algae.</title>
        <authorList>
            <person name="Choi B.J."/>
            <person name="Kim J.M."/>
            <person name="Lee J.K."/>
            <person name="Choi D.G."/>
            <person name="Jeon C.O."/>
        </authorList>
    </citation>
    <scope>NUCLEOTIDE SEQUENCE [LARGE SCALE GENOMIC DNA]</scope>
    <source>
        <strain evidence="2 3">ZQ420</strain>
    </source>
</reference>
<keyword evidence="1" id="KW-0472">Membrane</keyword>
<evidence type="ECO:0008006" key="4">
    <source>
        <dbReference type="Google" id="ProtNLM"/>
    </source>
</evidence>
<comment type="caution">
    <text evidence="2">The sequence shown here is derived from an EMBL/GenBank/DDBJ whole genome shotgun (WGS) entry which is preliminary data.</text>
</comment>
<dbReference type="EMBL" id="JAPDFL010000001">
    <property type="protein sequence ID" value="MCW1933771.1"/>
    <property type="molecule type" value="Genomic_DNA"/>
</dbReference>
<dbReference type="RefSeq" id="WP_264506647.1">
    <property type="nucleotide sequence ID" value="NZ_JAPDFL010000001.1"/>
</dbReference>
<feature type="transmembrane region" description="Helical" evidence="1">
    <location>
        <begin position="6"/>
        <end position="27"/>
    </location>
</feature>
<evidence type="ECO:0000256" key="1">
    <source>
        <dbReference type="SAM" id="Phobius"/>
    </source>
</evidence>
<gene>
    <name evidence="2" type="ORF">OKW52_16280</name>
</gene>
<dbReference type="Proteomes" id="UP001208938">
    <property type="component" value="Unassembled WGS sequence"/>
</dbReference>
<name>A0ABT3H1X2_9RHOB</name>
<proteinExistence type="predicted"/>
<keyword evidence="1" id="KW-1133">Transmembrane helix</keyword>
<keyword evidence="1" id="KW-0812">Transmembrane</keyword>
<organism evidence="2 3">
    <name type="scientific">Pararhodobacter zhoushanensis</name>
    <dbReference type="NCBI Taxonomy" id="2479545"/>
    <lineage>
        <taxon>Bacteria</taxon>
        <taxon>Pseudomonadati</taxon>
        <taxon>Pseudomonadota</taxon>
        <taxon>Alphaproteobacteria</taxon>
        <taxon>Rhodobacterales</taxon>
        <taxon>Paracoccaceae</taxon>
        <taxon>Pararhodobacter</taxon>
    </lineage>
</organism>
<evidence type="ECO:0000313" key="3">
    <source>
        <dbReference type="Proteomes" id="UP001208938"/>
    </source>
</evidence>
<protein>
    <recommendedName>
        <fullName evidence="4">T3SS negative regulator,GrlR</fullName>
    </recommendedName>
</protein>
<sequence length="111" mass="11465">MEGIYAVYFTGSGGVGLAVLVLMDGIVTGSDEMGGSLDGTYSVSDSGRVSVTVVLKTSPGTTLATGQTMSSMHTQTIKIDLPADFANGQSINMQTPLGPLTASFKKLRAMR</sequence>
<keyword evidence="3" id="KW-1185">Reference proteome</keyword>
<evidence type="ECO:0000313" key="2">
    <source>
        <dbReference type="EMBL" id="MCW1933771.1"/>
    </source>
</evidence>